<evidence type="ECO:0000256" key="4">
    <source>
        <dbReference type="ARBA" id="ARBA00023136"/>
    </source>
</evidence>
<evidence type="ECO:0000313" key="8">
    <source>
        <dbReference type="Proteomes" id="UP001530315"/>
    </source>
</evidence>
<comment type="caution">
    <text evidence="7">The sequence shown here is derived from an EMBL/GenBank/DDBJ whole genome shotgun (WGS) entry which is preliminary data.</text>
</comment>
<evidence type="ECO:0000313" key="7">
    <source>
        <dbReference type="EMBL" id="KAL3786453.1"/>
    </source>
</evidence>
<keyword evidence="2 6" id="KW-0812">Transmembrane</keyword>
<comment type="subcellular location">
    <subcellularLocation>
        <location evidence="1">Membrane</location>
        <topology evidence="1">Single-pass membrane protein</topology>
    </subcellularLocation>
</comment>
<name>A0ABD3PFI1_9STRA</name>
<keyword evidence="4 6" id="KW-0472">Membrane</keyword>
<keyword evidence="8" id="KW-1185">Reference proteome</keyword>
<evidence type="ECO:0000256" key="5">
    <source>
        <dbReference type="SAM" id="MobiDB-lite"/>
    </source>
</evidence>
<accession>A0ABD3PFI1</accession>
<dbReference type="Proteomes" id="UP001530315">
    <property type="component" value="Unassembled WGS sequence"/>
</dbReference>
<feature type="region of interest" description="Disordered" evidence="5">
    <location>
        <begin position="124"/>
        <end position="148"/>
    </location>
</feature>
<keyword evidence="3 6" id="KW-1133">Transmembrane helix</keyword>
<proteinExistence type="predicted"/>
<evidence type="ECO:0000256" key="1">
    <source>
        <dbReference type="ARBA" id="ARBA00004167"/>
    </source>
</evidence>
<protein>
    <recommendedName>
        <fullName evidence="9">DDRGK domain-containing protein 1</fullName>
    </recommendedName>
</protein>
<dbReference type="SUPFAM" id="SSF46785">
    <property type="entry name" value="Winged helix' DNA-binding domain"/>
    <property type="match status" value="1"/>
</dbReference>
<evidence type="ECO:0000256" key="6">
    <source>
        <dbReference type="SAM" id="Phobius"/>
    </source>
</evidence>
<evidence type="ECO:0000256" key="2">
    <source>
        <dbReference type="ARBA" id="ARBA00022692"/>
    </source>
</evidence>
<evidence type="ECO:0008006" key="9">
    <source>
        <dbReference type="Google" id="ProtNLM"/>
    </source>
</evidence>
<dbReference type="InterPro" id="IPR036390">
    <property type="entry name" value="WH_DNA-bd_sf"/>
</dbReference>
<dbReference type="EMBL" id="JALLAZ020000827">
    <property type="protein sequence ID" value="KAL3786453.1"/>
    <property type="molecule type" value="Genomic_DNA"/>
</dbReference>
<dbReference type="InterPro" id="IPR019153">
    <property type="entry name" value="DDRGK_dom-contain"/>
</dbReference>
<feature type="compositionally biased region" description="Basic and acidic residues" evidence="5">
    <location>
        <begin position="169"/>
        <end position="191"/>
    </location>
</feature>
<reference evidence="7 8" key="1">
    <citation type="submission" date="2024-10" db="EMBL/GenBank/DDBJ databases">
        <title>Updated reference genomes for cyclostephanoid diatoms.</title>
        <authorList>
            <person name="Roberts W.R."/>
            <person name="Alverson A.J."/>
        </authorList>
    </citation>
    <scope>NUCLEOTIDE SEQUENCE [LARGE SCALE GENOMIC DNA]</scope>
    <source>
        <strain evidence="7 8">AJA276-08</strain>
    </source>
</reference>
<dbReference type="AlphaFoldDB" id="A0ABD3PFI1"/>
<sequence length="330" mass="36968">MTAFSSHHDEHEPSFTNKGMITGVAISNKAIVILSTLGFGALGVVLFLILRRRQSTVDAKGDNNIRGRDVYGEMLDRSDVATLNRAQRKAKARLRMKRLQRAVAPLQHRDEDDEVGGQAQVMGDGDVMGENDGRNYDPADANLSRKERRKVAKVMEREERKAYANEARLWREKQQSSHRSESGISDEKGESVEFPSAANELSLEEVSPQSVNNKDALSDFLFWESIVNNIKRKSNSYDEMKSTAQHLRKVTIRQFIERLKENGSVPVATLADEFGITVPDTLYELEGINKRFGIIGVVDTDGNFVYISMEMIKKAIEYGELAGRVPCPSS</sequence>
<dbReference type="GO" id="GO:0016020">
    <property type="term" value="C:membrane"/>
    <property type="evidence" value="ECO:0007669"/>
    <property type="project" value="UniProtKB-SubCell"/>
</dbReference>
<dbReference type="Gene3D" id="1.10.10.10">
    <property type="entry name" value="Winged helix-like DNA-binding domain superfamily/Winged helix DNA-binding domain"/>
    <property type="match status" value="1"/>
</dbReference>
<evidence type="ECO:0000256" key="3">
    <source>
        <dbReference type="ARBA" id="ARBA00022989"/>
    </source>
</evidence>
<feature type="region of interest" description="Disordered" evidence="5">
    <location>
        <begin position="169"/>
        <end position="196"/>
    </location>
</feature>
<dbReference type="Pfam" id="PF09756">
    <property type="entry name" value="DDRGK"/>
    <property type="match status" value="1"/>
</dbReference>
<organism evidence="7 8">
    <name type="scientific">Stephanodiscus triporus</name>
    <dbReference type="NCBI Taxonomy" id="2934178"/>
    <lineage>
        <taxon>Eukaryota</taxon>
        <taxon>Sar</taxon>
        <taxon>Stramenopiles</taxon>
        <taxon>Ochrophyta</taxon>
        <taxon>Bacillariophyta</taxon>
        <taxon>Coscinodiscophyceae</taxon>
        <taxon>Thalassiosirophycidae</taxon>
        <taxon>Stephanodiscales</taxon>
        <taxon>Stephanodiscaceae</taxon>
        <taxon>Stephanodiscus</taxon>
    </lineage>
</organism>
<gene>
    <name evidence="7" type="ORF">ACHAW5_008231</name>
</gene>
<feature type="transmembrane region" description="Helical" evidence="6">
    <location>
        <begin position="30"/>
        <end position="50"/>
    </location>
</feature>
<dbReference type="InterPro" id="IPR036388">
    <property type="entry name" value="WH-like_DNA-bd_sf"/>
</dbReference>